<dbReference type="GO" id="GO:0009636">
    <property type="term" value="P:response to toxic substance"/>
    <property type="evidence" value="ECO:0007669"/>
    <property type="project" value="InterPro"/>
</dbReference>
<dbReference type="OrthoDB" id="9181810at2"/>
<sequence>MKSRKVKSRFQWVGRRVVTPLRIVITCAAITGLSACNTVEGVGEDVERAGEAVQDATR</sequence>
<evidence type="ECO:0000256" key="6">
    <source>
        <dbReference type="ARBA" id="ARBA00023288"/>
    </source>
</evidence>
<gene>
    <name evidence="7" type="ORF">KT71_003274</name>
</gene>
<reference evidence="7 8" key="2">
    <citation type="journal article" date="2009" name="PLoS ONE">
        <title>The photosynthetic apparatus and its regulation in the aerobic gammaproteobacterium Congregibacter litoralis gen. nov., sp. nov.</title>
        <authorList>
            <person name="Spring S."/>
            <person name="Lunsdorf H."/>
            <person name="Fuchs B.M."/>
            <person name="Tindall B.J."/>
        </authorList>
    </citation>
    <scope>NUCLEOTIDE SEQUENCE [LARGE SCALE GENOMIC DNA]</scope>
    <source>
        <strain evidence="7">KT71</strain>
    </source>
</reference>
<protein>
    <submittedName>
        <fullName evidence="7">Putative small secreted protein</fullName>
    </submittedName>
</protein>
<evidence type="ECO:0000256" key="3">
    <source>
        <dbReference type="ARBA" id="ARBA00022729"/>
    </source>
</evidence>
<evidence type="ECO:0000256" key="4">
    <source>
        <dbReference type="ARBA" id="ARBA00023136"/>
    </source>
</evidence>
<proteinExistence type="inferred from homology"/>
<keyword evidence="2" id="KW-1003">Cell membrane</keyword>
<keyword evidence="6" id="KW-0449">Lipoprotein</keyword>
<dbReference type="InterPro" id="IPR012556">
    <property type="entry name" value="Entericidin"/>
</dbReference>
<dbReference type="EMBL" id="AAOA02000003">
    <property type="protein sequence ID" value="ESZ89351.1"/>
    <property type="molecule type" value="Genomic_DNA"/>
</dbReference>
<keyword evidence="8" id="KW-1185">Reference proteome</keyword>
<keyword evidence="3" id="KW-0732">Signal</keyword>
<keyword evidence="4" id="KW-0472">Membrane</keyword>
<evidence type="ECO:0000256" key="5">
    <source>
        <dbReference type="ARBA" id="ARBA00023139"/>
    </source>
</evidence>
<organism evidence="7 8">
    <name type="scientific">Congregibacter litoralis KT71</name>
    <dbReference type="NCBI Taxonomy" id="314285"/>
    <lineage>
        <taxon>Bacteria</taxon>
        <taxon>Pseudomonadati</taxon>
        <taxon>Pseudomonadota</taxon>
        <taxon>Gammaproteobacteria</taxon>
        <taxon>Cellvibrionales</taxon>
        <taxon>Halieaceae</taxon>
        <taxon>Congregibacter</taxon>
    </lineage>
</organism>
<evidence type="ECO:0000313" key="8">
    <source>
        <dbReference type="Proteomes" id="UP000019205"/>
    </source>
</evidence>
<comment type="caution">
    <text evidence="7">The sequence shown here is derived from an EMBL/GenBank/DDBJ whole genome shotgun (WGS) entry which is preliminary data.</text>
</comment>
<evidence type="ECO:0000256" key="1">
    <source>
        <dbReference type="ARBA" id="ARBA00010296"/>
    </source>
</evidence>
<evidence type="ECO:0000313" key="7">
    <source>
        <dbReference type="EMBL" id="ESZ89351.1"/>
    </source>
</evidence>
<dbReference type="GO" id="GO:0016020">
    <property type="term" value="C:membrane"/>
    <property type="evidence" value="ECO:0007669"/>
    <property type="project" value="InterPro"/>
</dbReference>
<dbReference type="Pfam" id="PF08085">
    <property type="entry name" value="Entericidin"/>
    <property type="match status" value="1"/>
</dbReference>
<reference evidence="7 8" key="1">
    <citation type="journal article" date="2007" name="Proc. Natl. Acad. Sci. U.S.A.">
        <title>Characterization of a marine gammaproteobacterium capable of aerobic anoxygenic photosynthesis.</title>
        <authorList>
            <person name="Fuchs B.M."/>
            <person name="Spring S."/>
            <person name="Teeling H."/>
            <person name="Quast C."/>
            <person name="Wulf J."/>
            <person name="Schattenhofer M."/>
            <person name="Yan S."/>
            <person name="Ferriera S."/>
            <person name="Johnson J."/>
            <person name="Glockner F.O."/>
            <person name="Amann R."/>
        </authorList>
    </citation>
    <scope>NUCLEOTIDE SEQUENCE [LARGE SCALE GENOMIC DNA]</scope>
    <source>
        <strain evidence="7">KT71</strain>
    </source>
</reference>
<comment type="similarity">
    <text evidence="1">Belongs to the EcnA/EcnB lipoprotein family.</text>
</comment>
<accession>V7HSZ3</accession>
<dbReference type="HOGENOM" id="CLU_2971652_0_0_6"/>
<name>V7HSZ3_9GAMM</name>
<dbReference type="RefSeq" id="WP_023660189.1">
    <property type="nucleotide sequence ID" value="NZ_CM002299.1"/>
</dbReference>
<dbReference type="AlphaFoldDB" id="V7HSZ3"/>
<dbReference type="Proteomes" id="UP000019205">
    <property type="component" value="Chromosome"/>
</dbReference>
<evidence type="ECO:0000256" key="2">
    <source>
        <dbReference type="ARBA" id="ARBA00022475"/>
    </source>
</evidence>
<keyword evidence="5" id="KW-0564">Palmitate</keyword>